<sequence length="145" mass="16285">MAELTQRQVKILKSIVEEFIETASSVGSETLEKKYNLGISSATIRNEMASLTQLGYLKKSHLSAGRQPTSMGLKYYVRNLMVPKGLSISEEVGAKEKIWDFRNEFDKLIRETTKELANRTRSMAIATTDQGNIYSYGASNLLEEP</sequence>
<evidence type="ECO:0000256" key="3">
    <source>
        <dbReference type="ARBA" id="ARBA00023016"/>
    </source>
</evidence>
<dbReference type="PANTHER" id="PTHR34824">
    <property type="entry name" value="HEAT-INDUCIBLE TRANSCRIPTION REPRESSOR HRCA"/>
    <property type="match status" value="1"/>
</dbReference>
<keyword evidence="2" id="KW-0805">Transcription regulation</keyword>
<dbReference type="PANTHER" id="PTHR34824:SF1">
    <property type="entry name" value="HEAT-INDUCIBLE TRANSCRIPTION REPRESSOR HRCA"/>
    <property type="match status" value="1"/>
</dbReference>
<dbReference type="STRING" id="1618490.US90_C0015G0029"/>
<feature type="non-terminal residue" evidence="5">
    <location>
        <position position="145"/>
    </location>
</feature>
<dbReference type="GO" id="GO:0045892">
    <property type="term" value="P:negative regulation of DNA-templated transcription"/>
    <property type="evidence" value="ECO:0007669"/>
    <property type="project" value="TreeGrafter"/>
</dbReference>
<evidence type="ECO:0000313" key="5">
    <source>
        <dbReference type="EMBL" id="KKQ69586.1"/>
    </source>
</evidence>
<gene>
    <name evidence="5" type="ORF">US90_C0015G0029</name>
</gene>
<dbReference type="Proteomes" id="UP000034406">
    <property type="component" value="Unassembled WGS sequence"/>
</dbReference>
<dbReference type="EMBL" id="LBUT01000015">
    <property type="protein sequence ID" value="KKQ69586.1"/>
    <property type="molecule type" value="Genomic_DNA"/>
</dbReference>
<evidence type="ECO:0000256" key="4">
    <source>
        <dbReference type="ARBA" id="ARBA00023163"/>
    </source>
</evidence>
<evidence type="ECO:0000256" key="1">
    <source>
        <dbReference type="ARBA" id="ARBA00022491"/>
    </source>
</evidence>
<dbReference type="SUPFAM" id="SSF46785">
    <property type="entry name" value="Winged helix' DNA-binding domain"/>
    <property type="match status" value="1"/>
</dbReference>
<name>A0A0G0MXE5_9BACT</name>
<evidence type="ECO:0000256" key="2">
    <source>
        <dbReference type="ARBA" id="ARBA00023015"/>
    </source>
</evidence>
<organism evidence="5 6">
    <name type="scientific">Candidatus Shapirobacteria bacterium GW2011_GWE2_38_30</name>
    <dbReference type="NCBI Taxonomy" id="1618490"/>
    <lineage>
        <taxon>Bacteria</taxon>
        <taxon>Candidatus Shapironibacteriota</taxon>
    </lineage>
</organism>
<proteinExistence type="predicted"/>
<keyword evidence="3" id="KW-0346">Stress response</keyword>
<dbReference type="InterPro" id="IPR036390">
    <property type="entry name" value="WH_DNA-bd_sf"/>
</dbReference>
<dbReference type="InterPro" id="IPR002571">
    <property type="entry name" value="HrcA"/>
</dbReference>
<keyword evidence="1" id="KW-0678">Repressor</keyword>
<dbReference type="InterPro" id="IPR036388">
    <property type="entry name" value="WH-like_DNA-bd_sf"/>
</dbReference>
<accession>A0A0G0MXE5</accession>
<evidence type="ECO:0000313" key="6">
    <source>
        <dbReference type="Proteomes" id="UP000034406"/>
    </source>
</evidence>
<reference evidence="5 6" key="1">
    <citation type="journal article" date="2015" name="Nature">
        <title>rRNA introns, odd ribosomes, and small enigmatic genomes across a large radiation of phyla.</title>
        <authorList>
            <person name="Brown C.T."/>
            <person name="Hug L.A."/>
            <person name="Thomas B.C."/>
            <person name="Sharon I."/>
            <person name="Castelle C.J."/>
            <person name="Singh A."/>
            <person name="Wilkins M.J."/>
            <person name="Williams K.H."/>
            <person name="Banfield J.F."/>
        </authorList>
    </citation>
    <scope>NUCLEOTIDE SEQUENCE [LARGE SCALE GENOMIC DNA]</scope>
</reference>
<dbReference type="GO" id="GO:0003677">
    <property type="term" value="F:DNA binding"/>
    <property type="evidence" value="ECO:0007669"/>
    <property type="project" value="InterPro"/>
</dbReference>
<protein>
    <submittedName>
        <fullName evidence="5">Heat-inducible transcription repressor hrcA</fullName>
    </submittedName>
</protein>
<keyword evidence="4" id="KW-0804">Transcription</keyword>
<comment type="caution">
    <text evidence="5">The sequence shown here is derived from an EMBL/GenBank/DDBJ whole genome shotgun (WGS) entry which is preliminary data.</text>
</comment>
<dbReference type="AlphaFoldDB" id="A0A0G0MXE5"/>
<dbReference type="Gene3D" id="1.10.10.10">
    <property type="entry name" value="Winged helix-like DNA-binding domain superfamily/Winged helix DNA-binding domain"/>
    <property type="match status" value="1"/>
</dbReference>